<keyword evidence="5 7" id="KW-1133">Transmembrane helix</keyword>
<protein>
    <submittedName>
        <fullName evidence="10">Mechanosensitive ion channel</fullName>
    </submittedName>
</protein>
<evidence type="ECO:0000256" key="5">
    <source>
        <dbReference type="ARBA" id="ARBA00022989"/>
    </source>
</evidence>
<dbReference type="Pfam" id="PF00924">
    <property type="entry name" value="MS_channel_2nd"/>
    <property type="match status" value="1"/>
</dbReference>
<keyword evidence="6 7" id="KW-0472">Membrane</keyword>
<dbReference type="HOGENOM" id="CLU_768638_0_0_3"/>
<dbReference type="SUPFAM" id="SSF82861">
    <property type="entry name" value="Mechanosensitive channel protein MscS (YggB), transmembrane region"/>
    <property type="match status" value="1"/>
</dbReference>
<dbReference type="SUPFAM" id="SSF50182">
    <property type="entry name" value="Sm-like ribonucleoproteins"/>
    <property type="match status" value="1"/>
</dbReference>
<keyword evidence="11" id="KW-1185">Reference proteome</keyword>
<dbReference type="OrthoDB" id="9809206at2"/>
<gene>
    <name evidence="10" type="ordered locus">AM1_5651</name>
</gene>
<comment type="similarity">
    <text evidence="2">Belongs to the MscS (TC 1.A.23) family.</text>
</comment>
<dbReference type="InterPro" id="IPR011014">
    <property type="entry name" value="MscS_channel_TM-2"/>
</dbReference>
<evidence type="ECO:0000259" key="9">
    <source>
        <dbReference type="Pfam" id="PF21088"/>
    </source>
</evidence>
<feature type="domain" description="Mechanosensitive ion channel MscS" evidence="8">
    <location>
        <begin position="219"/>
        <end position="283"/>
    </location>
</feature>
<dbReference type="InterPro" id="IPR023408">
    <property type="entry name" value="MscS_beta-dom_sf"/>
</dbReference>
<evidence type="ECO:0000313" key="10">
    <source>
        <dbReference type="EMBL" id="ABW30599.1"/>
    </source>
</evidence>
<keyword evidence="3" id="KW-1003">Cell membrane</keyword>
<organism evidence="10 11">
    <name type="scientific">Acaryochloris marina (strain MBIC 11017)</name>
    <dbReference type="NCBI Taxonomy" id="329726"/>
    <lineage>
        <taxon>Bacteria</taxon>
        <taxon>Bacillati</taxon>
        <taxon>Cyanobacteriota</taxon>
        <taxon>Cyanophyceae</taxon>
        <taxon>Acaryochloridales</taxon>
        <taxon>Acaryochloridaceae</taxon>
        <taxon>Acaryochloris</taxon>
    </lineage>
</organism>
<evidence type="ECO:0000313" key="11">
    <source>
        <dbReference type="Proteomes" id="UP000000268"/>
    </source>
</evidence>
<evidence type="ECO:0000256" key="4">
    <source>
        <dbReference type="ARBA" id="ARBA00022692"/>
    </source>
</evidence>
<dbReference type="FunFam" id="2.30.30.60:FF:000001">
    <property type="entry name" value="MscS Mechanosensitive ion channel"/>
    <property type="match status" value="1"/>
</dbReference>
<dbReference type="InterPro" id="IPR006685">
    <property type="entry name" value="MscS_channel_2nd"/>
</dbReference>
<dbReference type="AlphaFoldDB" id="B0CG46"/>
<feature type="transmembrane region" description="Helical" evidence="7">
    <location>
        <begin position="84"/>
        <end position="105"/>
    </location>
</feature>
<name>B0CG46_ACAM1</name>
<dbReference type="PANTHER" id="PTHR30460:SF0">
    <property type="entry name" value="MODERATE CONDUCTANCE MECHANOSENSITIVE CHANNEL YBIO"/>
    <property type="match status" value="1"/>
</dbReference>
<dbReference type="InterPro" id="IPR010920">
    <property type="entry name" value="LSM_dom_sf"/>
</dbReference>
<proteinExistence type="inferred from homology"/>
<dbReference type="PANTHER" id="PTHR30460">
    <property type="entry name" value="MODERATE CONDUCTANCE MECHANOSENSITIVE CHANNEL YBIO"/>
    <property type="match status" value="1"/>
</dbReference>
<dbReference type="InterPro" id="IPR049142">
    <property type="entry name" value="MS_channel_1st"/>
</dbReference>
<dbReference type="EMBL" id="CP000828">
    <property type="protein sequence ID" value="ABW30599.1"/>
    <property type="molecule type" value="Genomic_DNA"/>
</dbReference>
<evidence type="ECO:0000256" key="6">
    <source>
        <dbReference type="ARBA" id="ARBA00023136"/>
    </source>
</evidence>
<accession>B0CG46</accession>
<dbReference type="Pfam" id="PF21088">
    <property type="entry name" value="MS_channel_1st"/>
    <property type="match status" value="1"/>
</dbReference>
<dbReference type="eggNOG" id="COG0668">
    <property type="taxonomic scope" value="Bacteria"/>
</dbReference>
<evidence type="ECO:0000256" key="2">
    <source>
        <dbReference type="ARBA" id="ARBA00008017"/>
    </source>
</evidence>
<feature type="domain" description="Mechanosensitive ion channel transmembrane helices 2/3" evidence="9">
    <location>
        <begin position="177"/>
        <end position="218"/>
    </location>
</feature>
<evidence type="ECO:0000259" key="8">
    <source>
        <dbReference type="Pfam" id="PF00924"/>
    </source>
</evidence>
<feature type="transmembrane region" description="Helical" evidence="7">
    <location>
        <begin position="171"/>
        <end position="193"/>
    </location>
</feature>
<dbReference type="KEGG" id="amr:AM1_5651"/>
<feature type="transmembrane region" description="Helical" evidence="7">
    <location>
        <begin position="199"/>
        <end position="221"/>
    </location>
</feature>
<comment type="subcellular location">
    <subcellularLocation>
        <location evidence="1">Cell membrane</location>
        <topology evidence="1">Multi-pass membrane protein</topology>
    </subcellularLocation>
</comment>
<evidence type="ECO:0000256" key="3">
    <source>
        <dbReference type="ARBA" id="ARBA00022475"/>
    </source>
</evidence>
<sequence>MIAGGLTVGLLVLTIGIKYRQRQLKARYKQILAEIEKAESFVISSSESDTNSKETLSEQSNGVAQKQLAKHKRLKVWMELRQRLLTIGLIGIWAGGVALVLRLFPQTRWLQSLVLSGLGQVLLKIIVILVATYWAVRISFVLIDGIFTFLGRSSLLSSPASVRKQQRLQTVAGIAKGIVTILMGIIGFLIALSTLGVNIGPLLTGVGIIGVAISLGAQNLVKDMINGFFILLEDQFSVGDVITIGDASGFVEKMNLRITQLRSIDGELITVPNSSISEVRNHTNKWSRANLAIAVGYHTDLDQAISIIDDVAQEMGSPSPVRMHCSDGQTSRLLQYDSLAFSKTTVSFELTETLAGAWCN</sequence>
<dbReference type="Gene3D" id="2.30.30.60">
    <property type="match status" value="1"/>
</dbReference>
<feature type="transmembrane region" description="Helical" evidence="7">
    <location>
        <begin position="125"/>
        <end position="150"/>
    </location>
</feature>
<evidence type="ECO:0000256" key="1">
    <source>
        <dbReference type="ARBA" id="ARBA00004651"/>
    </source>
</evidence>
<dbReference type="Proteomes" id="UP000000268">
    <property type="component" value="Chromosome"/>
</dbReference>
<reference evidence="10 11" key="1">
    <citation type="journal article" date="2008" name="Proc. Natl. Acad. Sci. U.S.A.">
        <title>Niche adaptation and genome expansion in the chlorophyll d-producing cyanobacterium Acaryochloris marina.</title>
        <authorList>
            <person name="Swingley W.D."/>
            <person name="Chen M."/>
            <person name="Cheung P.C."/>
            <person name="Conrad A.L."/>
            <person name="Dejesa L.C."/>
            <person name="Hao J."/>
            <person name="Honchak B.M."/>
            <person name="Karbach L.E."/>
            <person name="Kurdoglu A."/>
            <person name="Lahiri S."/>
            <person name="Mastrian S.D."/>
            <person name="Miyashita H."/>
            <person name="Page L."/>
            <person name="Ramakrishna P."/>
            <person name="Satoh S."/>
            <person name="Sattley W.M."/>
            <person name="Shimada Y."/>
            <person name="Taylor H.L."/>
            <person name="Tomo T."/>
            <person name="Tsuchiya T."/>
            <person name="Wang Z.T."/>
            <person name="Raymond J."/>
            <person name="Mimuro M."/>
            <person name="Blankenship R.E."/>
            <person name="Touchman J.W."/>
        </authorList>
    </citation>
    <scope>NUCLEOTIDE SEQUENCE [LARGE SCALE GENOMIC DNA]</scope>
    <source>
        <strain evidence="11">MBIC 11017</strain>
    </source>
</reference>
<dbReference type="Gene3D" id="1.10.287.1260">
    <property type="match status" value="1"/>
</dbReference>
<keyword evidence="4 7" id="KW-0812">Transmembrane</keyword>
<dbReference type="GO" id="GO:0005886">
    <property type="term" value="C:plasma membrane"/>
    <property type="evidence" value="ECO:0007669"/>
    <property type="project" value="UniProtKB-SubCell"/>
</dbReference>
<dbReference type="GO" id="GO:0008381">
    <property type="term" value="F:mechanosensitive monoatomic ion channel activity"/>
    <property type="evidence" value="ECO:0007669"/>
    <property type="project" value="InterPro"/>
</dbReference>
<dbReference type="STRING" id="329726.AM1_5651"/>
<evidence type="ECO:0000256" key="7">
    <source>
        <dbReference type="SAM" id="Phobius"/>
    </source>
</evidence>
<dbReference type="InterPro" id="IPR045276">
    <property type="entry name" value="YbiO_bact"/>
</dbReference>